<dbReference type="SUPFAM" id="SSF48371">
    <property type="entry name" value="ARM repeat"/>
    <property type="match status" value="1"/>
</dbReference>
<dbReference type="Gene3D" id="1.25.10.10">
    <property type="entry name" value="Leucine-rich Repeat Variant"/>
    <property type="match status" value="1"/>
</dbReference>
<dbReference type="PROSITE" id="PS51444">
    <property type="entry name" value="FH2"/>
    <property type="match status" value="1"/>
</dbReference>
<evidence type="ECO:0000313" key="6">
    <source>
        <dbReference type="Proteomes" id="UP001177023"/>
    </source>
</evidence>
<dbReference type="Proteomes" id="UP001177023">
    <property type="component" value="Unassembled WGS sequence"/>
</dbReference>
<gene>
    <name evidence="5" type="ORF">MSPICULIGERA_LOCUS3145</name>
</gene>
<feature type="region of interest" description="Disordered" evidence="2">
    <location>
        <begin position="958"/>
        <end position="978"/>
    </location>
</feature>
<sequence>MLYVDGMNGIVAHNATIQWLYELLDSPLYDEKERKEMSPYRQEWFRLVVKTALKLLLVFIEYNDNNSLLVLAAVSAVDKAANRSDWTLLVKAVSEKDCPDPETLVIGMTVINKALHGIPDRDTFYDCTDTLEELGMDKVMKQLTATNNKELIEQCRLYERELNQEDAAEEGSSDASDDGTARLRPAVVSRASSNSSQDRRSLMRRRHQESLQRQEEHLSVTQNRQIFEKPNARPVSPEPPRQPLASSWRTEQSKTPEPNNNHTPAPIISTSPDLSKERKIPEPIKLIENQENEVPDEVAEDEKPVKAPPPSFPTLFSPTESKHMDFPEPSTSTATPATNYGGSGINGYQRDIHSPPPRAQIEKDDGEGSDSGTTNCFAALLQKRAAKAAEGNRAAFEPKMNEGEMQWNRAAESLKSKPLIINDLDFSEFHADEYEQDPLVMARQTIQQEKIAAGGGFIPPPPGSIPLPPRCRLHWKAAQAEAPPVPTLKNKGTFWKQLDLPAIDASKLAQLFEAKAKDSGVKKTSGDVKPQVLQVLSLKRSQTINIGLTKLPPVNVIPTAIMKFDALVLNKEMIEKILREMMPSTKEIEEIENKQAENPDMPLGNAEQFLLKIASIPCLLERLKLWIFTLDYKNAEKDLAEALMDMQRAMDEMEKSKTFSVAMGMLLKIGNTLNGTDIKGFYLDYLAKASEVKDPVYKHPLTWHLAEYMIEHFPEGTDLYSEFGAVARSARVDYKELLEGLKKLEHDCKVSWEYLAKISKNDQSSMKQKINDYLTDVAQRIHQLKAIWRLSQNRWHAFLFYFGYSVQEIPDMKQNEVFKMVTEFALEYRTTRDKILQQRKRMAEKRERNKTRGKIWVDGAGAEGPASGSTTVKSRRPPSDMSVEQRQDELSKMLTSLADAATTGNGTLRRVRAAPDRDFARHVVGQREAMRKDPNSPLDGGDDLENALLDGLVRAATGLTSAEPRERRRARQLNRKSLRRTRTLKLGDEAYASLEEALKSYG</sequence>
<feature type="region of interest" description="Disordered" evidence="2">
    <location>
        <begin position="164"/>
        <end position="372"/>
    </location>
</feature>
<dbReference type="PROSITE" id="PS51232">
    <property type="entry name" value="GBD_FH3"/>
    <property type="match status" value="1"/>
</dbReference>
<feature type="domain" description="GBD/FH3" evidence="3">
    <location>
        <begin position="1"/>
        <end position="242"/>
    </location>
</feature>
<dbReference type="InterPro" id="IPR015425">
    <property type="entry name" value="FH2_Formin"/>
</dbReference>
<protein>
    <submittedName>
        <fullName evidence="5">Uncharacterized protein</fullName>
    </submittedName>
</protein>
<feature type="compositionally biased region" description="Basic residues" evidence="2">
    <location>
        <begin position="967"/>
        <end position="978"/>
    </location>
</feature>
<feature type="compositionally biased region" description="Basic and acidic residues" evidence="2">
    <location>
        <begin position="208"/>
        <end position="218"/>
    </location>
</feature>
<dbReference type="PANTHER" id="PTHR45920:SF4">
    <property type="entry name" value="FORMIN HOMOLOGY 2 DOMAIN CONTAINING, ISOFORM I"/>
    <property type="match status" value="1"/>
</dbReference>
<dbReference type="InterPro" id="IPR016024">
    <property type="entry name" value="ARM-type_fold"/>
</dbReference>
<evidence type="ECO:0000256" key="1">
    <source>
        <dbReference type="ARBA" id="ARBA00023203"/>
    </source>
</evidence>
<comment type="caution">
    <text evidence="5">The sequence shown here is derived from an EMBL/GenBank/DDBJ whole genome shotgun (WGS) entry which is preliminary data.</text>
</comment>
<dbReference type="SUPFAM" id="SSF101447">
    <property type="entry name" value="Formin homology 2 domain (FH2 domain)"/>
    <property type="match status" value="1"/>
</dbReference>
<dbReference type="GO" id="GO:0005737">
    <property type="term" value="C:cytoplasm"/>
    <property type="evidence" value="ECO:0007669"/>
    <property type="project" value="TreeGrafter"/>
</dbReference>
<dbReference type="InterPro" id="IPR056771">
    <property type="entry name" value="FH3_FHOD1-3-like"/>
</dbReference>
<dbReference type="InterPro" id="IPR011989">
    <property type="entry name" value="ARM-like"/>
</dbReference>
<dbReference type="GO" id="GO:0005856">
    <property type="term" value="C:cytoskeleton"/>
    <property type="evidence" value="ECO:0007669"/>
    <property type="project" value="TreeGrafter"/>
</dbReference>
<keyword evidence="1" id="KW-0009">Actin-binding</keyword>
<dbReference type="GO" id="GO:0030866">
    <property type="term" value="P:cortical actin cytoskeleton organization"/>
    <property type="evidence" value="ECO:0007669"/>
    <property type="project" value="TreeGrafter"/>
</dbReference>
<evidence type="ECO:0000259" key="4">
    <source>
        <dbReference type="PROSITE" id="PS51444"/>
    </source>
</evidence>
<dbReference type="PANTHER" id="PTHR45920">
    <property type="entry name" value="FORMIN HOMOLOGY 2 DOMAIN CONTAINING, ISOFORM I"/>
    <property type="match status" value="1"/>
</dbReference>
<dbReference type="EMBL" id="CATQJA010000886">
    <property type="protein sequence ID" value="CAJ0564471.1"/>
    <property type="molecule type" value="Genomic_DNA"/>
</dbReference>
<feature type="compositionally biased region" description="Low complexity" evidence="2">
    <location>
        <begin position="329"/>
        <end position="338"/>
    </location>
</feature>
<dbReference type="Pfam" id="PF02181">
    <property type="entry name" value="FH2"/>
    <property type="match status" value="1"/>
</dbReference>
<dbReference type="SMART" id="SM00498">
    <property type="entry name" value="FH2"/>
    <property type="match status" value="1"/>
</dbReference>
<dbReference type="InterPro" id="IPR014768">
    <property type="entry name" value="GBD/FH3_dom"/>
</dbReference>
<dbReference type="AlphaFoldDB" id="A0AA36FR98"/>
<feature type="compositionally biased region" description="Acidic residues" evidence="2">
    <location>
        <begin position="290"/>
        <end position="300"/>
    </location>
</feature>
<dbReference type="InterPro" id="IPR042201">
    <property type="entry name" value="FH2_Formin_sf"/>
</dbReference>
<dbReference type="Gene3D" id="1.20.58.2220">
    <property type="entry name" value="Formin, FH2 domain"/>
    <property type="match status" value="1"/>
</dbReference>
<accession>A0AA36FR98</accession>
<proteinExistence type="predicted"/>
<dbReference type="GO" id="GO:0051015">
    <property type="term" value="F:actin filament binding"/>
    <property type="evidence" value="ECO:0007669"/>
    <property type="project" value="TreeGrafter"/>
</dbReference>
<name>A0AA36FR98_9BILA</name>
<feature type="domain" description="FH2" evidence="4">
    <location>
        <begin position="460"/>
        <end position="854"/>
    </location>
</feature>
<feature type="region of interest" description="Disordered" evidence="2">
    <location>
        <begin position="857"/>
        <end position="886"/>
    </location>
</feature>
<reference evidence="5" key="1">
    <citation type="submission" date="2023-06" db="EMBL/GenBank/DDBJ databases">
        <authorList>
            <person name="Delattre M."/>
        </authorList>
    </citation>
    <scope>NUCLEOTIDE SEQUENCE</scope>
    <source>
        <strain evidence="5">AF72</strain>
    </source>
</reference>
<organism evidence="5 6">
    <name type="scientific">Mesorhabditis spiculigera</name>
    <dbReference type="NCBI Taxonomy" id="96644"/>
    <lineage>
        <taxon>Eukaryota</taxon>
        <taxon>Metazoa</taxon>
        <taxon>Ecdysozoa</taxon>
        <taxon>Nematoda</taxon>
        <taxon>Chromadorea</taxon>
        <taxon>Rhabditida</taxon>
        <taxon>Rhabditina</taxon>
        <taxon>Rhabditomorpha</taxon>
        <taxon>Rhabditoidea</taxon>
        <taxon>Rhabditidae</taxon>
        <taxon>Mesorhabditinae</taxon>
        <taxon>Mesorhabditis</taxon>
    </lineage>
</organism>
<dbReference type="Pfam" id="PF24959">
    <property type="entry name" value="FH3_FHOD1-3"/>
    <property type="match status" value="2"/>
</dbReference>
<evidence type="ECO:0000259" key="3">
    <source>
        <dbReference type="PROSITE" id="PS51232"/>
    </source>
</evidence>
<evidence type="ECO:0000256" key="2">
    <source>
        <dbReference type="SAM" id="MobiDB-lite"/>
    </source>
</evidence>
<feature type="compositionally biased region" description="Polar residues" evidence="2">
    <location>
        <begin position="244"/>
        <end position="273"/>
    </location>
</feature>
<keyword evidence="6" id="KW-1185">Reference proteome</keyword>
<feature type="compositionally biased region" description="Acidic residues" evidence="2">
    <location>
        <begin position="164"/>
        <end position="177"/>
    </location>
</feature>
<evidence type="ECO:0000313" key="5">
    <source>
        <dbReference type="EMBL" id="CAJ0564471.1"/>
    </source>
</evidence>
<feature type="non-terminal residue" evidence="5">
    <location>
        <position position="1"/>
    </location>
</feature>